<protein>
    <submittedName>
        <fullName evidence="10">Phage shock protein C (PspC) family protein</fullName>
    </submittedName>
</protein>
<dbReference type="PANTHER" id="PTHR33885:SF3">
    <property type="entry name" value="PHAGE SHOCK PROTEIN C"/>
    <property type="match status" value="1"/>
</dbReference>
<evidence type="ECO:0000313" key="10">
    <source>
        <dbReference type="EMBL" id="RKR81365.1"/>
    </source>
</evidence>
<dbReference type="Pfam" id="PF04024">
    <property type="entry name" value="PspC"/>
    <property type="match status" value="1"/>
</dbReference>
<dbReference type="EMBL" id="RBKU01000001">
    <property type="protein sequence ID" value="RKR81365.1"/>
    <property type="molecule type" value="Genomic_DNA"/>
</dbReference>
<dbReference type="Proteomes" id="UP000268007">
    <property type="component" value="Unassembled WGS sequence"/>
</dbReference>
<dbReference type="GO" id="GO:0005886">
    <property type="term" value="C:plasma membrane"/>
    <property type="evidence" value="ECO:0007669"/>
    <property type="project" value="UniProtKB-SubCell"/>
</dbReference>
<feature type="domain" description="PspC-related ToastRack" evidence="9">
    <location>
        <begin position="406"/>
        <end position="530"/>
    </location>
</feature>
<keyword evidence="5 6" id="KW-0472">Membrane</keyword>
<dbReference type="PANTHER" id="PTHR33885">
    <property type="entry name" value="PHAGE SHOCK PROTEIN C"/>
    <property type="match status" value="1"/>
</dbReference>
<sequence>MNKTIIININGTIFHIEEDAYEVLRSYMTDVKRHFANEEDSMEITTDIENRIAEMFTEILVREARQVVITADVTTVISQMGTIEDFETGTDHANASYTDHQTFASNRKLFRDPDDHLLGGVCAGIANYFDVDAVWIRLAFAIAVIFGGTGLMAYIILWIIVPKANTRADKMAMKGEKLDLKGFMRNFEEEVKTVHHSLSNASSSARPFVYKVRDFVTDFFDHFKYFLGGAGKVILKLIGVLILLTCLGFIIAGSVVLTIIVAQGRDVLHLFPFSIVNDRYSIIYFSAFAVAVIPLLSIILLTLRVIFGNKVLGKSTSYTLLIFWILALSLLGYYSSKVAADFKEGAAFSQTLDLKAPFNNTYYLKLNDVKYLSREDSVQLDINSRFNGTVILNDEDDDEVSNRHESKPQNVKIYIERSDVAFPTLTEKFSARGHTEQEALRNARNASYYFKQKDTVLTFDRMLKVPFSSLWRNQAVELRLRIPQNSTLVIDKKLERYIENVSLGECNDMNKRDYNDAATFIMTNNGLQCKVDTVVVKTIQTNTAPDTTSVN</sequence>
<evidence type="ECO:0000256" key="1">
    <source>
        <dbReference type="ARBA" id="ARBA00004162"/>
    </source>
</evidence>
<dbReference type="InterPro" id="IPR052027">
    <property type="entry name" value="PspC"/>
</dbReference>
<reference evidence="10 11" key="1">
    <citation type="submission" date="2018-10" db="EMBL/GenBank/DDBJ databases">
        <title>Genomic Encyclopedia of Archaeal and Bacterial Type Strains, Phase II (KMG-II): from individual species to whole genera.</title>
        <authorList>
            <person name="Goeker M."/>
        </authorList>
    </citation>
    <scope>NUCLEOTIDE SEQUENCE [LARGE SCALE GENOMIC DNA]</scope>
    <source>
        <strain evidence="10 11">DSM 18602</strain>
    </source>
</reference>
<evidence type="ECO:0000259" key="9">
    <source>
        <dbReference type="Pfam" id="PF22744"/>
    </source>
</evidence>
<keyword evidence="2" id="KW-1003">Cell membrane</keyword>
<dbReference type="Pfam" id="PF22571">
    <property type="entry name" value="LiaI-LiaF-TM_PspC"/>
    <property type="match status" value="1"/>
</dbReference>
<evidence type="ECO:0000259" key="8">
    <source>
        <dbReference type="Pfam" id="PF22571"/>
    </source>
</evidence>
<keyword evidence="4 6" id="KW-1133">Transmembrane helix</keyword>
<evidence type="ECO:0000256" key="3">
    <source>
        <dbReference type="ARBA" id="ARBA00022692"/>
    </source>
</evidence>
<organism evidence="10 11">
    <name type="scientific">Mucilaginibacter gracilis</name>
    <dbReference type="NCBI Taxonomy" id="423350"/>
    <lineage>
        <taxon>Bacteria</taxon>
        <taxon>Pseudomonadati</taxon>
        <taxon>Bacteroidota</taxon>
        <taxon>Sphingobacteriia</taxon>
        <taxon>Sphingobacteriales</taxon>
        <taxon>Sphingobacteriaceae</taxon>
        <taxon>Mucilaginibacter</taxon>
    </lineage>
</organism>
<evidence type="ECO:0000256" key="5">
    <source>
        <dbReference type="ARBA" id="ARBA00023136"/>
    </source>
</evidence>
<dbReference type="AlphaFoldDB" id="A0A495IXG3"/>
<feature type="transmembrane region" description="Helical" evidence="6">
    <location>
        <begin position="134"/>
        <end position="161"/>
    </location>
</feature>
<dbReference type="InterPro" id="IPR054319">
    <property type="entry name" value="PspC-rel_ToastRack"/>
</dbReference>
<feature type="domain" description="Phage shock protein PspC N-terminal" evidence="7">
    <location>
        <begin position="107"/>
        <end position="164"/>
    </location>
</feature>
<feature type="domain" description="PspC-related transmembrane region" evidence="8">
    <location>
        <begin position="208"/>
        <end position="342"/>
    </location>
</feature>
<dbReference type="RefSeq" id="WP_121197074.1">
    <property type="nucleotide sequence ID" value="NZ_RBKU01000001.1"/>
</dbReference>
<gene>
    <name evidence="10" type="ORF">BDD43_1511</name>
</gene>
<evidence type="ECO:0000256" key="4">
    <source>
        <dbReference type="ARBA" id="ARBA00022989"/>
    </source>
</evidence>
<comment type="subcellular location">
    <subcellularLocation>
        <location evidence="1">Cell membrane</location>
        <topology evidence="1">Single-pass membrane protein</topology>
    </subcellularLocation>
</comment>
<evidence type="ECO:0000256" key="6">
    <source>
        <dbReference type="SAM" id="Phobius"/>
    </source>
</evidence>
<name>A0A495IXG3_9SPHI</name>
<keyword evidence="11" id="KW-1185">Reference proteome</keyword>
<dbReference type="InterPro" id="IPR054321">
    <property type="entry name" value="PspC-rel_TM"/>
</dbReference>
<evidence type="ECO:0000313" key="11">
    <source>
        <dbReference type="Proteomes" id="UP000268007"/>
    </source>
</evidence>
<accession>A0A495IXG3</accession>
<evidence type="ECO:0000259" key="7">
    <source>
        <dbReference type="Pfam" id="PF04024"/>
    </source>
</evidence>
<feature type="transmembrane region" description="Helical" evidence="6">
    <location>
        <begin position="282"/>
        <end position="303"/>
    </location>
</feature>
<comment type="caution">
    <text evidence="10">The sequence shown here is derived from an EMBL/GenBank/DDBJ whole genome shotgun (WGS) entry which is preliminary data.</text>
</comment>
<proteinExistence type="predicted"/>
<dbReference type="InterPro" id="IPR007168">
    <property type="entry name" value="Phageshock_PspC_N"/>
</dbReference>
<dbReference type="OrthoDB" id="5772680at2"/>
<keyword evidence="3 6" id="KW-0812">Transmembrane</keyword>
<feature type="transmembrane region" description="Helical" evidence="6">
    <location>
        <begin position="315"/>
        <end position="334"/>
    </location>
</feature>
<dbReference type="Pfam" id="PF22744">
    <property type="entry name" value="Toast-rack_PspC-Cterm"/>
    <property type="match status" value="1"/>
</dbReference>
<feature type="transmembrane region" description="Helical" evidence="6">
    <location>
        <begin position="233"/>
        <end position="262"/>
    </location>
</feature>
<evidence type="ECO:0000256" key="2">
    <source>
        <dbReference type="ARBA" id="ARBA00022475"/>
    </source>
</evidence>